<name>A0A4C1Z701_EUMVA</name>
<comment type="caution">
    <text evidence="2">The sequence shown here is derived from an EMBL/GenBank/DDBJ whole genome shotgun (WGS) entry which is preliminary data.</text>
</comment>
<protein>
    <submittedName>
        <fullName evidence="2">Uncharacterized protein</fullName>
    </submittedName>
</protein>
<keyword evidence="3" id="KW-1185">Reference proteome</keyword>
<reference evidence="2 3" key="1">
    <citation type="journal article" date="2019" name="Commun. Biol.">
        <title>The bagworm genome reveals a unique fibroin gene that provides high tensile strength.</title>
        <authorList>
            <person name="Kono N."/>
            <person name="Nakamura H."/>
            <person name="Ohtoshi R."/>
            <person name="Tomita M."/>
            <person name="Numata K."/>
            <person name="Arakawa K."/>
        </authorList>
    </citation>
    <scope>NUCLEOTIDE SEQUENCE [LARGE SCALE GENOMIC DNA]</scope>
</reference>
<sequence>MKLFSTTHRLNIQWTETTCSAPLIHEPWNDGADAPRAIGCHCFTVEVAELRTRQPLGLPPANASNKNSDAGKGYEPSGGASLAFISERK</sequence>
<evidence type="ECO:0000313" key="3">
    <source>
        <dbReference type="Proteomes" id="UP000299102"/>
    </source>
</evidence>
<dbReference type="Proteomes" id="UP000299102">
    <property type="component" value="Unassembled WGS sequence"/>
</dbReference>
<organism evidence="2 3">
    <name type="scientific">Eumeta variegata</name>
    <name type="common">Bagworm moth</name>
    <name type="synonym">Eumeta japonica</name>
    <dbReference type="NCBI Taxonomy" id="151549"/>
    <lineage>
        <taxon>Eukaryota</taxon>
        <taxon>Metazoa</taxon>
        <taxon>Ecdysozoa</taxon>
        <taxon>Arthropoda</taxon>
        <taxon>Hexapoda</taxon>
        <taxon>Insecta</taxon>
        <taxon>Pterygota</taxon>
        <taxon>Neoptera</taxon>
        <taxon>Endopterygota</taxon>
        <taxon>Lepidoptera</taxon>
        <taxon>Glossata</taxon>
        <taxon>Ditrysia</taxon>
        <taxon>Tineoidea</taxon>
        <taxon>Psychidae</taxon>
        <taxon>Oiketicinae</taxon>
        <taxon>Eumeta</taxon>
    </lineage>
</organism>
<gene>
    <name evidence="2" type="ORF">EVAR_68868_1</name>
</gene>
<dbReference type="EMBL" id="BGZK01001689">
    <property type="protein sequence ID" value="GBP84601.1"/>
    <property type="molecule type" value="Genomic_DNA"/>
</dbReference>
<accession>A0A4C1Z701</accession>
<feature type="region of interest" description="Disordered" evidence="1">
    <location>
        <begin position="55"/>
        <end position="89"/>
    </location>
</feature>
<evidence type="ECO:0000313" key="2">
    <source>
        <dbReference type="EMBL" id="GBP84601.1"/>
    </source>
</evidence>
<evidence type="ECO:0000256" key="1">
    <source>
        <dbReference type="SAM" id="MobiDB-lite"/>
    </source>
</evidence>
<dbReference type="AlphaFoldDB" id="A0A4C1Z701"/>
<proteinExistence type="predicted"/>